<dbReference type="InterPro" id="IPR050382">
    <property type="entry name" value="MFS_Na/Anion_cotransporter"/>
</dbReference>
<feature type="transmembrane region" description="Helical" evidence="6">
    <location>
        <begin position="259"/>
        <end position="284"/>
    </location>
</feature>
<dbReference type="PROSITE" id="PS50850">
    <property type="entry name" value="MFS"/>
    <property type="match status" value="1"/>
</dbReference>
<dbReference type="InterPro" id="IPR036259">
    <property type="entry name" value="MFS_trans_sf"/>
</dbReference>
<dbReference type="Pfam" id="PF07690">
    <property type="entry name" value="MFS_1"/>
    <property type="match status" value="1"/>
</dbReference>
<dbReference type="InterPro" id="IPR011701">
    <property type="entry name" value="MFS"/>
</dbReference>
<dbReference type="Gene3D" id="1.20.1250.20">
    <property type="entry name" value="MFS general substrate transporter like domains"/>
    <property type="match status" value="1"/>
</dbReference>
<dbReference type="PANTHER" id="PTHR11662">
    <property type="entry name" value="SOLUTE CARRIER FAMILY 17"/>
    <property type="match status" value="1"/>
</dbReference>
<evidence type="ECO:0000313" key="8">
    <source>
        <dbReference type="EMBL" id="CAG9138626.1"/>
    </source>
</evidence>
<keyword evidence="2 6" id="KW-0812">Transmembrane</keyword>
<dbReference type="AlphaFoldDB" id="A0A8S4GDE9"/>
<dbReference type="InterPro" id="IPR027378">
    <property type="entry name" value="Nucleotide_channel_N"/>
</dbReference>
<evidence type="ECO:0000256" key="3">
    <source>
        <dbReference type="ARBA" id="ARBA00022989"/>
    </source>
</evidence>
<dbReference type="PANTHER" id="PTHR11662:SF280">
    <property type="entry name" value="FI21844P1-RELATED"/>
    <property type="match status" value="1"/>
</dbReference>
<gene>
    <name evidence="8" type="ORF">PLXY2_LOCUS16875</name>
</gene>
<accession>A0A8S4GDE9</accession>
<feature type="transmembrane region" description="Helical" evidence="6">
    <location>
        <begin position="321"/>
        <end position="342"/>
    </location>
</feature>
<dbReference type="GO" id="GO:0006820">
    <property type="term" value="P:monoatomic anion transport"/>
    <property type="evidence" value="ECO:0007669"/>
    <property type="project" value="TreeGrafter"/>
</dbReference>
<dbReference type="InterPro" id="IPR020846">
    <property type="entry name" value="MFS_dom"/>
</dbReference>
<dbReference type="EMBL" id="CAJHNJ030000695">
    <property type="protein sequence ID" value="CAG9138626.1"/>
    <property type="molecule type" value="Genomic_DNA"/>
</dbReference>
<dbReference type="GO" id="GO:0016020">
    <property type="term" value="C:membrane"/>
    <property type="evidence" value="ECO:0007669"/>
    <property type="project" value="UniProtKB-SubCell"/>
</dbReference>
<feature type="transmembrane region" description="Helical" evidence="6">
    <location>
        <begin position="155"/>
        <end position="176"/>
    </location>
</feature>
<evidence type="ECO:0000256" key="5">
    <source>
        <dbReference type="SAM" id="MobiDB-lite"/>
    </source>
</evidence>
<evidence type="ECO:0000259" key="7">
    <source>
        <dbReference type="PROSITE" id="PS50850"/>
    </source>
</evidence>
<feature type="domain" description="Major facilitator superfamily (MFS) profile" evidence="7">
    <location>
        <begin position="1"/>
        <end position="413"/>
    </location>
</feature>
<feature type="transmembrane region" description="Helical" evidence="6">
    <location>
        <begin position="354"/>
        <end position="373"/>
    </location>
</feature>
<protein>
    <submittedName>
        <fullName evidence="8">(diamondback moth) hypothetical protein</fullName>
    </submittedName>
</protein>
<evidence type="ECO:0000256" key="4">
    <source>
        <dbReference type="ARBA" id="ARBA00023136"/>
    </source>
</evidence>
<dbReference type="FunFam" id="1.20.1250.20:FF:000532">
    <property type="entry name" value="SLC (SoLute Carrier) homolog"/>
    <property type="match status" value="1"/>
</dbReference>
<name>A0A8S4GDE9_PLUXY</name>
<keyword evidence="9" id="KW-1185">Reference proteome</keyword>
<dbReference type="GO" id="GO:0022857">
    <property type="term" value="F:transmembrane transporter activity"/>
    <property type="evidence" value="ECO:0007669"/>
    <property type="project" value="InterPro"/>
</dbReference>
<dbReference type="Proteomes" id="UP000653454">
    <property type="component" value="Unassembled WGS sequence"/>
</dbReference>
<comment type="caution">
    <text evidence="8">The sequence shown here is derived from an EMBL/GenBank/DDBJ whole genome shotgun (WGS) entry which is preliminary data.</text>
</comment>
<keyword evidence="3 6" id="KW-1133">Transmembrane helix</keyword>
<sequence length="439" mass="47461">MIPTVRTSAAAAFDNFEIQYYEYDDPPAADFSWDAQQQAVLLSSFFWGYVCTQIPAAQLARAWGGKRLLLGAMAVNAAVCWLLPLAARAGGFALVCACRILQGLTQAGLYPAVHHLISQWVPPQEQGLLGSIIYSGSVLGIALQQLGGGWLAARWGWAAIFYADALLGTLWALLYLRLGAAAPERASLQPRELAYIQAACSRTGEQEVHPTPWLEIAGSRPFWALVAAHCGQNWGFFTLMTEVPTYMATVLKFDIKSNGIFSCLPYLAMYVLSLALGAAADAAVRRRWLSLTAQRKLSNTIGLWGSAGMLVALAYCSDARAAVAALTAAVALNAGIFTGFMLNHMDLAPNFSASLMGVSNFLANIVSVVAPLVCGKILHEQSDPVLAWRLVFVVAALVYVACNLVFLLLGTARRQRWDAPPDQDDLELSSTRKINSTER</sequence>
<evidence type="ECO:0000256" key="2">
    <source>
        <dbReference type="ARBA" id="ARBA00022692"/>
    </source>
</evidence>
<feature type="transmembrane region" description="Helical" evidence="6">
    <location>
        <begin position="68"/>
        <end position="86"/>
    </location>
</feature>
<feature type="region of interest" description="Disordered" evidence="5">
    <location>
        <begin position="418"/>
        <end position="439"/>
    </location>
</feature>
<proteinExistence type="predicted"/>
<evidence type="ECO:0000256" key="6">
    <source>
        <dbReference type="SAM" id="Phobius"/>
    </source>
</evidence>
<reference evidence="8" key="1">
    <citation type="submission" date="2020-11" db="EMBL/GenBank/DDBJ databases">
        <authorList>
            <person name="Whiteford S."/>
        </authorList>
    </citation>
    <scope>NUCLEOTIDE SEQUENCE</scope>
</reference>
<dbReference type="SUPFAM" id="SSF103473">
    <property type="entry name" value="MFS general substrate transporter"/>
    <property type="match status" value="1"/>
</dbReference>
<comment type="subcellular location">
    <subcellularLocation>
        <location evidence="1">Membrane</location>
        <topology evidence="1">Multi-pass membrane protein</topology>
    </subcellularLocation>
</comment>
<keyword evidence="4 6" id="KW-0472">Membrane</keyword>
<evidence type="ECO:0000313" key="9">
    <source>
        <dbReference type="Proteomes" id="UP000653454"/>
    </source>
</evidence>
<evidence type="ECO:0000256" key="1">
    <source>
        <dbReference type="ARBA" id="ARBA00004141"/>
    </source>
</evidence>
<feature type="compositionally biased region" description="Polar residues" evidence="5">
    <location>
        <begin position="428"/>
        <end position="439"/>
    </location>
</feature>
<dbReference type="Gene3D" id="1.20.120.540">
    <property type="entry name" value="Voltage-gated potassium channels"/>
    <property type="match status" value="1"/>
</dbReference>
<organism evidence="8 9">
    <name type="scientific">Plutella xylostella</name>
    <name type="common">Diamondback moth</name>
    <name type="synonym">Plutella maculipennis</name>
    <dbReference type="NCBI Taxonomy" id="51655"/>
    <lineage>
        <taxon>Eukaryota</taxon>
        <taxon>Metazoa</taxon>
        <taxon>Ecdysozoa</taxon>
        <taxon>Arthropoda</taxon>
        <taxon>Hexapoda</taxon>
        <taxon>Insecta</taxon>
        <taxon>Pterygota</taxon>
        <taxon>Neoptera</taxon>
        <taxon>Endopterygota</taxon>
        <taxon>Lepidoptera</taxon>
        <taxon>Glossata</taxon>
        <taxon>Ditrysia</taxon>
        <taxon>Yponomeutoidea</taxon>
        <taxon>Plutellidae</taxon>
        <taxon>Plutella</taxon>
    </lineage>
</organism>
<feature type="transmembrane region" description="Helical" evidence="6">
    <location>
        <begin position="385"/>
        <end position="409"/>
    </location>
</feature>